<organism evidence="2 3">
    <name type="scientific">Choiromyces venosus 120613-1</name>
    <dbReference type="NCBI Taxonomy" id="1336337"/>
    <lineage>
        <taxon>Eukaryota</taxon>
        <taxon>Fungi</taxon>
        <taxon>Dikarya</taxon>
        <taxon>Ascomycota</taxon>
        <taxon>Pezizomycotina</taxon>
        <taxon>Pezizomycetes</taxon>
        <taxon>Pezizales</taxon>
        <taxon>Tuberaceae</taxon>
        <taxon>Choiromyces</taxon>
    </lineage>
</organism>
<keyword evidence="1" id="KW-0472">Membrane</keyword>
<keyword evidence="3" id="KW-1185">Reference proteome</keyword>
<sequence length="120" mass="13645">MDRSFDNRVYRYLKPQCLGLIICKKETVQCLVPIAQSVNITSSEPHSPFGHQLWEPVSLCFFFCKVFFAGCWQTEEVPVCMGNAVMKLKKGKERKGLIIIVISFHDALCSDLMILNALQC</sequence>
<dbReference type="Proteomes" id="UP000276215">
    <property type="component" value="Unassembled WGS sequence"/>
</dbReference>
<dbReference type="EMBL" id="ML120364">
    <property type="protein sequence ID" value="RPB03085.1"/>
    <property type="molecule type" value="Genomic_DNA"/>
</dbReference>
<feature type="transmembrane region" description="Helical" evidence="1">
    <location>
        <begin position="96"/>
        <end position="118"/>
    </location>
</feature>
<reference evidence="2 3" key="1">
    <citation type="journal article" date="2018" name="Nat. Ecol. Evol.">
        <title>Pezizomycetes genomes reveal the molecular basis of ectomycorrhizal truffle lifestyle.</title>
        <authorList>
            <person name="Murat C."/>
            <person name="Payen T."/>
            <person name="Noel B."/>
            <person name="Kuo A."/>
            <person name="Morin E."/>
            <person name="Chen J."/>
            <person name="Kohler A."/>
            <person name="Krizsan K."/>
            <person name="Balestrini R."/>
            <person name="Da Silva C."/>
            <person name="Montanini B."/>
            <person name="Hainaut M."/>
            <person name="Levati E."/>
            <person name="Barry K.W."/>
            <person name="Belfiori B."/>
            <person name="Cichocki N."/>
            <person name="Clum A."/>
            <person name="Dockter R.B."/>
            <person name="Fauchery L."/>
            <person name="Guy J."/>
            <person name="Iotti M."/>
            <person name="Le Tacon F."/>
            <person name="Lindquist E.A."/>
            <person name="Lipzen A."/>
            <person name="Malagnac F."/>
            <person name="Mello A."/>
            <person name="Molinier V."/>
            <person name="Miyauchi S."/>
            <person name="Poulain J."/>
            <person name="Riccioni C."/>
            <person name="Rubini A."/>
            <person name="Sitrit Y."/>
            <person name="Splivallo R."/>
            <person name="Traeger S."/>
            <person name="Wang M."/>
            <person name="Zifcakova L."/>
            <person name="Wipf D."/>
            <person name="Zambonelli A."/>
            <person name="Paolocci F."/>
            <person name="Nowrousian M."/>
            <person name="Ottonello S."/>
            <person name="Baldrian P."/>
            <person name="Spatafora J.W."/>
            <person name="Henrissat B."/>
            <person name="Nagy L.G."/>
            <person name="Aury J.M."/>
            <person name="Wincker P."/>
            <person name="Grigoriev I.V."/>
            <person name="Bonfante P."/>
            <person name="Martin F.M."/>
        </authorList>
    </citation>
    <scope>NUCLEOTIDE SEQUENCE [LARGE SCALE GENOMIC DNA]</scope>
    <source>
        <strain evidence="2 3">120613-1</strain>
    </source>
</reference>
<accession>A0A3N4KAW9</accession>
<dbReference type="AlphaFoldDB" id="A0A3N4KAW9"/>
<name>A0A3N4KAW9_9PEZI</name>
<keyword evidence="1" id="KW-1133">Transmembrane helix</keyword>
<proteinExistence type="predicted"/>
<gene>
    <name evidence="2" type="ORF">L873DRAFT_276394</name>
</gene>
<evidence type="ECO:0000256" key="1">
    <source>
        <dbReference type="SAM" id="Phobius"/>
    </source>
</evidence>
<protein>
    <submittedName>
        <fullName evidence="2">Uncharacterized protein</fullName>
    </submittedName>
</protein>
<evidence type="ECO:0000313" key="3">
    <source>
        <dbReference type="Proteomes" id="UP000276215"/>
    </source>
</evidence>
<evidence type="ECO:0000313" key="2">
    <source>
        <dbReference type="EMBL" id="RPB03085.1"/>
    </source>
</evidence>
<keyword evidence="1" id="KW-0812">Transmembrane</keyword>